<dbReference type="EMBL" id="AHON02000051">
    <property type="protein sequence ID" value="EKO33279.1"/>
    <property type="molecule type" value="Genomic_DNA"/>
</dbReference>
<dbReference type="InterPro" id="IPR051532">
    <property type="entry name" value="Ester_Hydrolysis_Enzymes"/>
</dbReference>
<dbReference type="PROSITE" id="PS51257">
    <property type="entry name" value="PROKAR_LIPOPROTEIN"/>
    <property type="match status" value="1"/>
</dbReference>
<evidence type="ECO:0000313" key="3">
    <source>
        <dbReference type="Proteomes" id="UP000006329"/>
    </source>
</evidence>
<dbReference type="GO" id="GO:0004622">
    <property type="term" value="F:phosphatidylcholine lysophospholipase activity"/>
    <property type="evidence" value="ECO:0007669"/>
    <property type="project" value="TreeGrafter"/>
</dbReference>
<evidence type="ECO:0000259" key="1">
    <source>
        <dbReference type="Pfam" id="PF13472"/>
    </source>
</evidence>
<sequence length="216" mass="24117">MTSFRLRRILQFQNILFFLLISCVGKESEQQGLSFLLPLAGPLLKVGIIGDSLSQESDGFGLREKLGSRFTVTDYSVSGRYVPAWLQTIGTALTERQDLLILELGTNDVSGYPVDQFPKNYENLLSSIQSRSNAMILVTILPPTSQLGYRASILQINSYLKGLGSRYPTADMESVFLEKENTIPLYSQTDLVHPNPVGYDLMGTVYADAIYKLYVR</sequence>
<dbReference type="Gene3D" id="3.40.50.1110">
    <property type="entry name" value="SGNH hydrolase"/>
    <property type="match status" value="1"/>
</dbReference>
<dbReference type="RefSeq" id="WP_004468305.1">
    <property type="nucleotide sequence ID" value="NZ_AHON02000051.1"/>
</dbReference>
<feature type="domain" description="SGNH hydrolase-type esterase" evidence="1">
    <location>
        <begin position="49"/>
        <end position="201"/>
    </location>
</feature>
<protein>
    <submittedName>
        <fullName evidence="2">GDSL-like protein</fullName>
    </submittedName>
</protein>
<gene>
    <name evidence="2" type="ORF">LEP1GSC179_2516</name>
</gene>
<dbReference type="InterPro" id="IPR036514">
    <property type="entry name" value="SGNH_hydro_sf"/>
</dbReference>
<reference evidence="2" key="1">
    <citation type="submission" date="2012-10" db="EMBL/GenBank/DDBJ databases">
        <authorList>
            <person name="Harkins D.M."/>
            <person name="Durkin A.S."/>
            <person name="Brinkac L.M."/>
            <person name="Haft D.H."/>
            <person name="Selengut J.D."/>
            <person name="Sanka R."/>
            <person name="DePew J."/>
            <person name="Purushe J."/>
            <person name="Matthias M.A."/>
            <person name="Vinetz J.M."/>
            <person name="Sutton G.G."/>
            <person name="Nierman W.C."/>
            <person name="Fouts D.E."/>
        </authorList>
    </citation>
    <scope>NUCLEOTIDE SEQUENCE [LARGE SCALE GENOMIC DNA]</scope>
    <source>
        <strain evidence="2">MOR084</strain>
    </source>
</reference>
<dbReference type="Pfam" id="PF13472">
    <property type="entry name" value="Lipase_GDSL_2"/>
    <property type="match status" value="1"/>
</dbReference>
<dbReference type="AlphaFoldDB" id="A0A0E2BDH3"/>
<dbReference type="SUPFAM" id="SSF52266">
    <property type="entry name" value="SGNH hydrolase"/>
    <property type="match status" value="1"/>
</dbReference>
<name>A0A0E2BDH3_9LEPT</name>
<comment type="caution">
    <text evidence="2">The sequence shown here is derived from an EMBL/GenBank/DDBJ whole genome shotgun (WGS) entry which is preliminary data.</text>
</comment>
<dbReference type="Proteomes" id="UP000006329">
    <property type="component" value="Unassembled WGS sequence"/>
</dbReference>
<dbReference type="PANTHER" id="PTHR30383:SF5">
    <property type="entry name" value="SGNH HYDROLASE-TYPE ESTERASE DOMAIN-CONTAINING PROTEIN"/>
    <property type="match status" value="1"/>
</dbReference>
<evidence type="ECO:0000313" key="2">
    <source>
        <dbReference type="EMBL" id="EKO33279.1"/>
    </source>
</evidence>
<dbReference type="PANTHER" id="PTHR30383">
    <property type="entry name" value="THIOESTERASE 1/PROTEASE 1/LYSOPHOSPHOLIPASE L1"/>
    <property type="match status" value="1"/>
</dbReference>
<dbReference type="CDD" id="cd00229">
    <property type="entry name" value="SGNH_hydrolase"/>
    <property type="match status" value="1"/>
</dbReference>
<organism evidence="2 3">
    <name type="scientific">Leptospira santarosai str. MOR084</name>
    <dbReference type="NCBI Taxonomy" id="1049984"/>
    <lineage>
        <taxon>Bacteria</taxon>
        <taxon>Pseudomonadati</taxon>
        <taxon>Spirochaetota</taxon>
        <taxon>Spirochaetia</taxon>
        <taxon>Leptospirales</taxon>
        <taxon>Leptospiraceae</taxon>
        <taxon>Leptospira</taxon>
    </lineage>
</organism>
<accession>A0A0E2BDH3</accession>
<proteinExistence type="predicted"/>
<dbReference type="InterPro" id="IPR013830">
    <property type="entry name" value="SGNH_hydro"/>
</dbReference>
<keyword evidence="3" id="KW-1185">Reference proteome</keyword>